<keyword evidence="3" id="KW-1185">Reference proteome</keyword>
<sequence>MKQNAKTPRVEAGASQESLFAAGGGTDASVARPLVLVTRGRTEFLAHCPECKDWHRHVHLGKVTGPCGTEYDLKPRRAKGAA</sequence>
<reference evidence="3" key="1">
    <citation type="submission" date="2016-10" db="EMBL/GenBank/DDBJ databases">
        <authorList>
            <person name="Varghese N."/>
            <person name="Submissions S."/>
        </authorList>
    </citation>
    <scope>NUCLEOTIDE SEQUENCE [LARGE SCALE GENOMIC DNA]</scope>
    <source>
        <strain evidence="3">CGMCC 4.7042</strain>
    </source>
</reference>
<dbReference type="STRING" id="1196353.SAMN05444921_14415"/>
<evidence type="ECO:0000313" key="3">
    <source>
        <dbReference type="Proteomes" id="UP000199063"/>
    </source>
</evidence>
<dbReference type="OrthoDB" id="4246395at2"/>
<dbReference type="EMBL" id="FNHI01000044">
    <property type="protein sequence ID" value="SDN81539.1"/>
    <property type="molecule type" value="Genomic_DNA"/>
</dbReference>
<evidence type="ECO:0000256" key="1">
    <source>
        <dbReference type="SAM" id="MobiDB-lite"/>
    </source>
</evidence>
<proteinExistence type="predicted"/>
<gene>
    <name evidence="2" type="ORF">SAMN05444921_14415</name>
</gene>
<feature type="region of interest" description="Disordered" evidence="1">
    <location>
        <begin position="1"/>
        <end position="23"/>
    </location>
</feature>
<dbReference type="GeneID" id="40834612"/>
<evidence type="ECO:0000313" key="2">
    <source>
        <dbReference type="EMBL" id="SDN81539.1"/>
    </source>
</evidence>
<protein>
    <submittedName>
        <fullName evidence="2">Uncharacterized protein</fullName>
    </submittedName>
</protein>
<name>A0A1H0EGY9_9ACTN</name>
<organism evidence="2 3">
    <name type="scientific">Streptomyces wuyuanensis</name>
    <dbReference type="NCBI Taxonomy" id="1196353"/>
    <lineage>
        <taxon>Bacteria</taxon>
        <taxon>Bacillati</taxon>
        <taxon>Actinomycetota</taxon>
        <taxon>Actinomycetes</taxon>
        <taxon>Kitasatosporales</taxon>
        <taxon>Streptomycetaceae</taxon>
        <taxon>Streptomyces</taxon>
    </lineage>
</organism>
<dbReference type="Proteomes" id="UP000199063">
    <property type="component" value="Unassembled WGS sequence"/>
</dbReference>
<dbReference type="RefSeq" id="WP_143041599.1">
    <property type="nucleotide sequence ID" value="NZ_FNHI01000044.1"/>
</dbReference>
<dbReference type="AlphaFoldDB" id="A0A1H0EGY9"/>
<accession>A0A1H0EGY9</accession>